<evidence type="ECO:0000259" key="13">
    <source>
        <dbReference type="SMART" id="SM00849"/>
    </source>
</evidence>
<feature type="signal peptide" evidence="12">
    <location>
        <begin position="1"/>
        <end position="21"/>
    </location>
</feature>
<protein>
    <recommendedName>
        <fullName evidence="5">beta-lactamase</fullName>
        <ecNumber evidence="5">3.5.2.6</ecNumber>
    </recommendedName>
</protein>
<dbReference type="InterPro" id="IPR050855">
    <property type="entry name" value="NDM-1-like"/>
</dbReference>
<feature type="chain" id="PRO_5012883680" description="beta-lactamase" evidence="12">
    <location>
        <begin position="22"/>
        <end position="293"/>
    </location>
</feature>
<dbReference type="AlphaFoldDB" id="A0A1M5IFI9"/>
<keyword evidence="11" id="KW-0046">Antibiotic resistance</keyword>
<dbReference type="NCBIfam" id="NF012229">
    <property type="entry name" value="bla_class_B_core"/>
    <property type="match status" value="1"/>
</dbReference>
<organism evidence="14 15">
    <name type="scientific">Microbulbifer donghaiensis</name>
    <dbReference type="NCBI Taxonomy" id="494016"/>
    <lineage>
        <taxon>Bacteria</taxon>
        <taxon>Pseudomonadati</taxon>
        <taxon>Pseudomonadota</taxon>
        <taxon>Gammaproteobacteria</taxon>
        <taxon>Cellvibrionales</taxon>
        <taxon>Microbulbiferaceae</taxon>
        <taxon>Microbulbifer</taxon>
    </lineage>
</organism>
<dbReference type="Pfam" id="PF00753">
    <property type="entry name" value="Lactamase_B"/>
    <property type="match status" value="1"/>
</dbReference>
<dbReference type="GO" id="GO:0017001">
    <property type="term" value="P:antibiotic catabolic process"/>
    <property type="evidence" value="ECO:0007669"/>
    <property type="project" value="InterPro"/>
</dbReference>
<keyword evidence="6" id="KW-0479">Metal-binding</keyword>
<evidence type="ECO:0000256" key="11">
    <source>
        <dbReference type="ARBA" id="ARBA00023251"/>
    </source>
</evidence>
<accession>A0A1M5IFI9</accession>
<name>A0A1M5IFI9_9GAMM</name>
<comment type="subcellular location">
    <subcellularLocation>
        <location evidence="3">Periplasm</location>
    </subcellularLocation>
</comment>
<sequence length="293" mass="31869">MIGKFCLRAALIAAFSCGALAAEQHPEPLPQLQAYQVPEGWRTPVQPLQIAEHTWQIGTRELSALLVKTSAGAILIDGGMPQSAEHLLANMKKLGVEPADLKLILHSHAHGDHAGPLAAIQRATGARVVSNAESAALLARGGADDIHFGDDILYPPMKADRLLQDGEQISLGDLRLQVHFIPGHTPGSMAWTWRDSRQGKPLTIAYVDSLSAPGYQLLGNAGYPHIVDDYRTTFETVRALPCDLLLTPHPGGSGWNYEQEALQERAIDCRAYADAAEQKFDQQLETQRLALKK</sequence>
<dbReference type="InterPro" id="IPR036866">
    <property type="entry name" value="RibonucZ/Hydroxyglut_hydro"/>
</dbReference>
<evidence type="ECO:0000256" key="10">
    <source>
        <dbReference type="ARBA" id="ARBA00022833"/>
    </source>
</evidence>
<keyword evidence="8" id="KW-0574">Periplasm</keyword>
<evidence type="ECO:0000256" key="1">
    <source>
        <dbReference type="ARBA" id="ARBA00001526"/>
    </source>
</evidence>
<proteinExistence type="inferred from homology"/>
<dbReference type="InterPro" id="IPR001279">
    <property type="entry name" value="Metallo-B-lactamas"/>
</dbReference>
<dbReference type="NCBIfam" id="NF033105">
    <property type="entry name" value="bla_subclass_B3"/>
    <property type="match status" value="1"/>
</dbReference>
<evidence type="ECO:0000256" key="7">
    <source>
        <dbReference type="ARBA" id="ARBA00022729"/>
    </source>
</evidence>
<dbReference type="GO" id="GO:0008800">
    <property type="term" value="F:beta-lactamase activity"/>
    <property type="evidence" value="ECO:0007669"/>
    <property type="project" value="UniProtKB-EC"/>
</dbReference>
<evidence type="ECO:0000256" key="2">
    <source>
        <dbReference type="ARBA" id="ARBA00001947"/>
    </source>
</evidence>
<dbReference type="GO" id="GO:0008270">
    <property type="term" value="F:zinc ion binding"/>
    <property type="evidence" value="ECO:0007669"/>
    <property type="project" value="InterPro"/>
</dbReference>
<evidence type="ECO:0000256" key="12">
    <source>
        <dbReference type="SAM" id="SignalP"/>
    </source>
</evidence>
<dbReference type="GO" id="GO:0046677">
    <property type="term" value="P:response to antibiotic"/>
    <property type="evidence" value="ECO:0007669"/>
    <property type="project" value="UniProtKB-KW"/>
</dbReference>
<keyword evidence="7 12" id="KW-0732">Signal</keyword>
<evidence type="ECO:0000256" key="6">
    <source>
        <dbReference type="ARBA" id="ARBA00022723"/>
    </source>
</evidence>
<keyword evidence="15" id="KW-1185">Reference proteome</keyword>
<gene>
    <name evidence="14" type="ORF">SAMN04487965_3661</name>
</gene>
<dbReference type="EMBL" id="FQVA01000011">
    <property type="protein sequence ID" value="SHG27032.1"/>
    <property type="molecule type" value="Genomic_DNA"/>
</dbReference>
<evidence type="ECO:0000313" key="14">
    <source>
        <dbReference type="EMBL" id="SHG27032.1"/>
    </source>
</evidence>
<dbReference type="GO" id="GO:0042597">
    <property type="term" value="C:periplasmic space"/>
    <property type="evidence" value="ECO:0007669"/>
    <property type="project" value="UniProtKB-SubCell"/>
</dbReference>
<comment type="cofactor">
    <cofactor evidence="2">
        <name>Zn(2+)</name>
        <dbReference type="ChEBI" id="CHEBI:29105"/>
    </cofactor>
</comment>
<evidence type="ECO:0000256" key="4">
    <source>
        <dbReference type="ARBA" id="ARBA00005250"/>
    </source>
</evidence>
<evidence type="ECO:0000256" key="5">
    <source>
        <dbReference type="ARBA" id="ARBA00012865"/>
    </source>
</evidence>
<dbReference type="STRING" id="494016.SAMN04487965_3661"/>
<evidence type="ECO:0000256" key="9">
    <source>
        <dbReference type="ARBA" id="ARBA00022801"/>
    </source>
</evidence>
<evidence type="ECO:0000256" key="8">
    <source>
        <dbReference type="ARBA" id="ARBA00022764"/>
    </source>
</evidence>
<comment type="similarity">
    <text evidence="4">Belongs to the metallo-beta-lactamase superfamily. Class-B beta-lactamase family.</text>
</comment>
<dbReference type="PANTHER" id="PTHR42951:SF17">
    <property type="entry name" value="METALLO-BETA-LACTAMASE DOMAIN-CONTAINING PROTEIN"/>
    <property type="match status" value="1"/>
</dbReference>
<dbReference type="PROSITE" id="PS00743">
    <property type="entry name" value="BETA_LACTAMASE_B_1"/>
    <property type="match status" value="1"/>
</dbReference>
<feature type="domain" description="Metallo-beta-lactamase" evidence="13">
    <location>
        <begin position="61"/>
        <end position="249"/>
    </location>
</feature>
<dbReference type="PANTHER" id="PTHR42951">
    <property type="entry name" value="METALLO-BETA-LACTAMASE DOMAIN-CONTAINING"/>
    <property type="match status" value="1"/>
</dbReference>
<dbReference type="Proteomes" id="UP000184170">
    <property type="component" value="Unassembled WGS sequence"/>
</dbReference>
<evidence type="ECO:0000313" key="15">
    <source>
        <dbReference type="Proteomes" id="UP000184170"/>
    </source>
</evidence>
<comment type="catalytic activity">
    <reaction evidence="1">
        <text>a beta-lactam + H2O = a substituted beta-amino acid</text>
        <dbReference type="Rhea" id="RHEA:20401"/>
        <dbReference type="ChEBI" id="CHEBI:15377"/>
        <dbReference type="ChEBI" id="CHEBI:35627"/>
        <dbReference type="ChEBI" id="CHEBI:140347"/>
        <dbReference type="EC" id="3.5.2.6"/>
    </reaction>
</comment>
<keyword evidence="10" id="KW-0862">Zinc</keyword>
<dbReference type="SMART" id="SM00849">
    <property type="entry name" value="Lactamase_B"/>
    <property type="match status" value="1"/>
</dbReference>
<dbReference type="EC" id="3.5.2.6" evidence="5"/>
<keyword evidence="9" id="KW-0378">Hydrolase</keyword>
<dbReference type="InterPro" id="IPR001018">
    <property type="entry name" value="Beta-lactamase_class-B_CS"/>
</dbReference>
<dbReference type="Gene3D" id="3.60.15.10">
    <property type="entry name" value="Ribonuclease Z/Hydroxyacylglutathione hydrolase-like"/>
    <property type="match status" value="1"/>
</dbReference>
<evidence type="ECO:0000256" key="3">
    <source>
        <dbReference type="ARBA" id="ARBA00004418"/>
    </source>
</evidence>
<dbReference type="SUPFAM" id="SSF56281">
    <property type="entry name" value="Metallo-hydrolase/oxidoreductase"/>
    <property type="match status" value="1"/>
</dbReference>
<reference evidence="15" key="1">
    <citation type="submission" date="2016-11" db="EMBL/GenBank/DDBJ databases">
        <authorList>
            <person name="Varghese N."/>
            <person name="Submissions S."/>
        </authorList>
    </citation>
    <scope>NUCLEOTIDE SEQUENCE [LARGE SCALE GENOMIC DNA]</scope>
    <source>
        <strain evidence="15">CGMCC 1.7063</strain>
    </source>
</reference>